<sequence length="187" mass="21627">MSVLAFHSEVFLSETQEQTVRALLRSSAAPDDALLFHLRRLVAWGPEDLLRYDEENKQDERVRLQTHIDLASGILFSPIRCLPVELLARILETCARSHRDRYTIEDEGDDIELERLCKTHFLPLAQVCALWRTVVFETPSFWSDIIVDDEYWPESMQPHLDILEVSLQRNKTRPLRIICAANENAAA</sequence>
<protein>
    <recommendedName>
        <fullName evidence="3">F-box domain-containing protein</fullName>
    </recommendedName>
</protein>
<evidence type="ECO:0000313" key="1">
    <source>
        <dbReference type="EMBL" id="GAT50851.1"/>
    </source>
</evidence>
<keyword evidence="2" id="KW-1185">Reference proteome</keyword>
<proteinExistence type="predicted"/>
<evidence type="ECO:0008006" key="3">
    <source>
        <dbReference type="Google" id="ProtNLM"/>
    </source>
</evidence>
<organism evidence="1 2">
    <name type="scientific">Mycena chlorophos</name>
    <name type="common">Agaric fungus</name>
    <name type="synonym">Agaricus chlorophos</name>
    <dbReference type="NCBI Taxonomy" id="658473"/>
    <lineage>
        <taxon>Eukaryota</taxon>
        <taxon>Fungi</taxon>
        <taxon>Dikarya</taxon>
        <taxon>Basidiomycota</taxon>
        <taxon>Agaricomycotina</taxon>
        <taxon>Agaricomycetes</taxon>
        <taxon>Agaricomycetidae</taxon>
        <taxon>Agaricales</taxon>
        <taxon>Marasmiineae</taxon>
        <taxon>Mycenaceae</taxon>
        <taxon>Mycena</taxon>
    </lineage>
</organism>
<name>A0ABQ0LII8_MYCCL</name>
<reference evidence="1" key="1">
    <citation type="submission" date="2014-09" db="EMBL/GenBank/DDBJ databases">
        <title>Genome sequence of the luminous mushroom Mycena chlorophos for searching fungal bioluminescence genes.</title>
        <authorList>
            <person name="Tanaka Y."/>
            <person name="Kasuga D."/>
            <person name="Oba Y."/>
            <person name="Hase S."/>
            <person name="Sato K."/>
            <person name="Oba Y."/>
            <person name="Sakakibara Y."/>
        </authorList>
    </citation>
    <scope>NUCLEOTIDE SEQUENCE</scope>
</reference>
<dbReference type="Proteomes" id="UP000815677">
    <property type="component" value="Unassembled WGS sequence"/>
</dbReference>
<feature type="non-terminal residue" evidence="1">
    <location>
        <position position="187"/>
    </location>
</feature>
<accession>A0ABQ0LII8</accession>
<gene>
    <name evidence="1" type="ORF">MCHLO_08045</name>
</gene>
<dbReference type="EMBL" id="DF846694">
    <property type="protein sequence ID" value="GAT50851.1"/>
    <property type="molecule type" value="Genomic_DNA"/>
</dbReference>
<evidence type="ECO:0000313" key="2">
    <source>
        <dbReference type="Proteomes" id="UP000815677"/>
    </source>
</evidence>